<accession>A0A7C4LSW1</accession>
<proteinExistence type="predicted"/>
<evidence type="ECO:0000313" key="2">
    <source>
        <dbReference type="EMBL" id="HGT40971.1"/>
    </source>
</evidence>
<reference evidence="2" key="1">
    <citation type="journal article" date="2020" name="mSystems">
        <title>Genome- and Community-Level Interaction Insights into Carbon Utilization and Element Cycling Functions of Hydrothermarchaeota in Hydrothermal Sediment.</title>
        <authorList>
            <person name="Zhou Z."/>
            <person name="Liu Y."/>
            <person name="Xu W."/>
            <person name="Pan J."/>
            <person name="Luo Z.H."/>
            <person name="Li M."/>
        </authorList>
    </citation>
    <scope>NUCLEOTIDE SEQUENCE [LARGE SCALE GENOMIC DNA]</scope>
    <source>
        <strain evidence="2">SpSt-508</strain>
    </source>
</reference>
<comment type="caution">
    <text evidence="2">The sequence shown here is derived from an EMBL/GenBank/DDBJ whole genome shotgun (WGS) entry which is preliminary data.</text>
</comment>
<keyword evidence="1" id="KW-1133">Transmembrane helix</keyword>
<organism evidence="2">
    <name type="scientific">Schlesneria paludicola</name>
    <dbReference type="NCBI Taxonomy" id="360056"/>
    <lineage>
        <taxon>Bacteria</taxon>
        <taxon>Pseudomonadati</taxon>
        <taxon>Planctomycetota</taxon>
        <taxon>Planctomycetia</taxon>
        <taxon>Planctomycetales</taxon>
        <taxon>Planctomycetaceae</taxon>
        <taxon>Schlesneria</taxon>
    </lineage>
</organism>
<keyword evidence="1" id="KW-0472">Membrane</keyword>
<name>A0A7C4LSW1_9PLAN</name>
<keyword evidence="1" id="KW-0812">Transmembrane</keyword>
<gene>
    <name evidence="2" type="ORF">ENS64_17130</name>
</gene>
<dbReference type="AlphaFoldDB" id="A0A7C4LSW1"/>
<feature type="transmembrane region" description="Helical" evidence="1">
    <location>
        <begin position="21"/>
        <end position="42"/>
    </location>
</feature>
<protein>
    <submittedName>
        <fullName evidence="2">Flp family type IVb pilin</fullName>
    </submittedName>
</protein>
<evidence type="ECO:0000256" key="1">
    <source>
        <dbReference type="SAM" id="Phobius"/>
    </source>
</evidence>
<sequence>MPRDPTRSIARFLIDDGGPTAVEYAVMLAMVLAVVIMAVSSFGTAQDNYWGRIDSAMRDHGIN</sequence>
<dbReference type="EMBL" id="DSVQ01000019">
    <property type="protein sequence ID" value="HGT40971.1"/>
    <property type="molecule type" value="Genomic_DNA"/>
</dbReference>